<name>A0A3L6ZU06_9MICO</name>
<evidence type="ECO:0000313" key="3">
    <source>
        <dbReference type="Proteomes" id="UP000270299"/>
    </source>
</evidence>
<dbReference type="EMBL" id="RCUV01000008">
    <property type="protein sequence ID" value="RLP71377.1"/>
    <property type="molecule type" value="Genomic_DNA"/>
</dbReference>
<keyword evidence="3" id="KW-1185">Reference proteome</keyword>
<protein>
    <submittedName>
        <fullName evidence="2">Uncharacterized protein</fullName>
    </submittedName>
</protein>
<reference evidence="2 3" key="1">
    <citation type="submission" date="2018-10" db="EMBL/GenBank/DDBJ databases">
        <authorList>
            <person name="Li J."/>
        </authorList>
    </citation>
    <scope>NUCLEOTIDE SEQUENCE [LARGE SCALE GENOMIC DNA]</scope>
    <source>
        <strain evidence="2 3">CCTCC AB209002</strain>
    </source>
</reference>
<dbReference type="Proteomes" id="UP000270299">
    <property type="component" value="Unassembled WGS sequence"/>
</dbReference>
<feature type="region of interest" description="Disordered" evidence="1">
    <location>
        <begin position="40"/>
        <end position="61"/>
    </location>
</feature>
<proteinExistence type="predicted"/>
<evidence type="ECO:0000313" key="2">
    <source>
        <dbReference type="EMBL" id="RLP71377.1"/>
    </source>
</evidence>
<gene>
    <name evidence="2" type="ORF">D9V29_08470</name>
</gene>
<dbReference type="AlphaFoldDB" id="A0A3L6ZU06"/>
<evidence type="ECO:0000256" key="1">
    <source>
        <dbReference type="SAM" id="MobiDB-lite"/>
    </source>
</evidence>
<dbReference type="RefSeq" id="WP_121672893.1">
    <property type="nucleotide sequence ID" value="NZ_BMXM01000004.1"/>
</dbReference>
<accession>A0A3L6ZU06</accession>
<sequence>MLFLLGIAAVDFYVAIIPLPPALQSAWLVVHVFVASAATASSASASHWSVLADSSPSSSVR</sequence>
<comment type="caution">
    <text evidence="2">The sequence shown here is derived from an EMBL/GenBank/DDBJ whole genome shotgun (WGS) entry which is preliminary data.</text>
</comment>
<organism evidence="2 3">
    <name type="scientific">Mycetocola manganoxydans</name>
    <dbReference type="NCBI Taxonomy" id="699879"/>
    <lineage>
        <taxon>Bacteria</taxon>
        <taxon>Bacillati</taxon>
        <taxon>Actinomycetota</taxon>
        <taxon>Actinomycetes</taxon>
        <taxon>Micrococcales</taxon>
        <taxon>Microbacteriaceae</taxon>
        <taxon>Mycetocola</taxon>
    </lineage>
</organism>